<sequence>MNQPVGREHGRGDATHTNQFQRDMNILWKRFDLSSNDAAHVVKYRSRAEIYCVFESSFAQA</sequence>
<accession>A0AAE9SUA7</accession>
<dbReference type="Proteomes" id="UP001058872">
    <property type="component" value="Chromosome"/>
</dbReference>
<evidence type="ECO:0000313" key="1">
    <source>
        <dbReference type="EMBL" id="UUO66689.1"/>
    </source>
</evidence>
<dbReference type="AlphaFoldDB" id="A0AAE9SUA7"/>
<dbReference type="EMBL" id="CP028989">
    <property type="protein sequence ID" value="UUO66689.1"/>
    <property type="molecule type" value="Genomic_DNA"/>
</dbReference>
<gene>
    <name evidence="1" type="ORF">DCM83_16765</name>
</gene>
<organism evidence="1 2">
    <name type="scientific">Bradyrhizobium betae</name>
    <dbReference type="NCBI Taxonomy" id="244734"/>
    <lineage>
        <taxon>Bacteria</taxon>
        <taxon>Pseudomonadati</taxon>
        <taxon>Pseudomonadota</taxon>
        <taxon>Alphaproteobacteria</taxon>
        <taxon>Hyphomicrobiales</taxon>
        <taxon>Nitrobacteraceae</taxon>
        <taxon>Bradyrhizobium</taxon>
    </lineage>
</organism>
<name>A0AAE9SUA7_9BRAD</name>
<evidence type="ECO:0000313" key="2">
    <source>
        <dbReference type="Proteomes" id="UP001058872"/>
    </source>
</evidence>
<proteinExistence type="predicted"/>
<protein>
    <submittedName>
        <fullName evidence="1">Uncharacterized protein</fullName>
    </submittedName>
</protein>
<reference evidence="1" key="1">
    <citation type="submission" date="2018-04" db="EMBL/GenBank/DDBJ databases">
        <title>Genomes of Endosymbiotic and Endophytic Bradyrhizobium Publication status.</title>
        <authorList>
            <person name="Guha S."/>
            <person name="Jorrin B."/>
            <person name="Sarkar M."/>
            <person name="Poole P.S."/>
            <person name="DasGupta M."/>
        </authorList>
    </citation>
    <scope>NUCLEOTIDE SEQUENCE</scope>
    <source>
        <strain evidence="1">WBOS16</strain>
    </source>
</reference>